<feature type="domain" description="Ig-like" evidence="12">
    <location>
        <begin position="810"/>
        <end position="902"/>
    </location>
</feature>
<dbReference type="InterPro" id="IPR013178">
    <property type="entry name" value="Histone_AcTrfase_Rtt109/CBP"/>
</dbReference>
<name>A0ABD3CIT6_9LAMI</name>
<dbReference type="Gene3D" id="3.30.60.90">
    <property type="match status" value="1"/>
</dbReference>
<keyword evidence="5 10" id="KW-0863">Zinc-finger</keyword>
<comment type="caution">
    <text evidence="14">The sequence shown here is derived from an EMBL/GenBank/DDBJ whole genome shotgun (WGS) entry which is preliminary data.</text>
</comment>
<dbReference type="SUPFAM" id="SSF57850">
    <property type="entry name" value="RING/U-box"/>
    <property type="match status" value="1"/>
</dbReference>
<dbReference type="InterPro" id="IPR031162">
    <property type="entry name" value="CBP_P300_HAT"/>
</dbReference>
<dbReference type="InterPro" id="IPR007110">
    <property type="entry name" value="Ig-like_dom"/>
</dbReference>
<accession>A0ABD3CIT6</accession>
<keyword evidence="3" id="KW-0808">Transferase</keyword>
<evidence type="ECO:0000256" key="8">
    <source>
        <dbReference type="ARBA" id="ARBA00023163"/>
    </source>
</evidence>
<dbReference type="PROSITE" id="PS50135">
    <property type="entry name" value="ZF_ZZ_2"/>
    <property type="match status" value="1"/>
</dbReference>
<dbReference type="Gene3D" id="3.30.40.10">
    <property type="entry name" value="Zinc/RING finger domain, C3HC4 (zinc finger)"/>
    <property type="match status" value="1"/>
</dbReference>
<evidence type="ECO:0000313" key="15">
    <source>
        <dbReference type="Proteomes" id="UP001632038"/>
    </source>
</evidence>
<evidence type="ECO:0000256" key="4">
    <source>
        <dbReference type="ARBA" id="ARBA00022723"/>
    </source>
</evidence>
<evidence type="ECO:0000256" key="10">
    <source>
        <dbReference type="PROSITE-ProRule" id="PRU00228"/>
    </source>
</evidence>
<evidence type="ECO:0000256" key="2">
    <source>
        <dbReference type="ARBA" id="ARBA00013184"/>
    </source>
</evidence>
<keyword evidence="15" id="KW-1185">Reference proteome</keyword>
<proteinExistence type="predicted"/>
<dbReference type="InterPro" id="IPR019786">
    <property type="entry name" value="Zinc_finger_PHD-type_CS"/>
</dbReference>
<evidence type="ECO:0000259" key="11">
    <source>
        <dbReference type="PROSITE" id="PS50135"/>
    </source>
</evidence>
<dbReference type="PROSITE" id="PS51727">
    <property type="entry name" value="CBP_P300_HAT"/>
    <property type="match status" value="1"/>
</dbReference>
<dbReference type="Pfam" id="PF00569">
    <property type="entry name" value="ZZ"/>
    <property type="match status" value="1"/>
</dbReference>
<protein>
    <recommendedName>
        <fullName evidence="2">histone acetyltransferase</fullName>
        <ecNumber evidence="2">2.3.1.48</ecNumber>
    </recommendedName>
</protein>
<feature type="domain" description="CBP/p300-type HAT" evidence="13">
    <location>
        <begin position="636"/>
        <end position="1070"/>
    </location>
</feature>
<reference evidence="15" key="1">
    <citation type="journal article" date="2024" name="IScience">
        <title>Strigolactones Initiate the Formation of Haustorium-like Structures in Castilleja.</title>
        <authorList>
            <person name="Buerger M."/>
            <person name="Peterson D."/>
            <person name="Chory J."/>
        </authorList>
    </citation>
    <scope>NUCLEOTIDE SEQUENCE [LARGE SCALE GENOMIC DNA]</scope>
</reference>
<dbReference type="GO" id="GO:0005634">
    <property type="term" value="C:nucleus"/>
    <property type="evidence" value="ECO:0007669"/>
    <property type="project" value="UniProtKB-SubCell"/>
</dbReference>
<dbReference type="GO" id="GO:0004402">
    <property type="term" value="F:histone acetyltransferase activity"/>
    <property type="evidence" value="ECO:0007669"/>
    <property type="project" value="UniProtKB-ARBA"/>
</dbReference>
<evidence type="ECO:0000256" key="6">
    <source>
        <dbReference type="ARBA" id="ARBA00022833"/>
    </source>
</evidence>
<keyword evidence="7" id="KW-0805">Transcription regulation</keyword>
<gene>
    <name evidence="14" type="ORF">CASFOL_026760</name>
</gene>
<keyword evidence="8" id="KW-0804">Transcription</keyword>
<dbReference type="InterPro" id="IPR013083">
    <property type="entry name" value="Znf_RING/FYVE/PHD"/>
</dbReference>
<dbReference type="AlphaFoldDB" id="A0ABD3CIT6"/>
<keyword evidence="9" id="KW-0539">Nucleus</keyword>
<dbReference type="PROSITE" id="PS50835">
    <property type="entry name" value="IG_LIKE"/>
    <property type="match status" value="1"/>
</dbReference>
<dbReference type="SUPFAM" id="SSF57903">
    <property type="entry name" value="FYVE/PHD zinc finger"/>
    <property type="match status" value="1"/>
</dbReference>
<dbReference type="PANTHER" id="PTHR13808">
    <property type="entry name" value="CBP/P300-RELATED"/>
    <property type="match status" value="1"/>
</dbReference>
<dbReference type="GO" id="GO:0008270">
    <property type="term" value="F:zinc ion binding"/>
    <property type="evidence" value="ECO:0007669"/>
    <property type="project" value="UniProtKB-KW"/>
</dbReference>
<dbReference type="InterPro" id="IPR043145">
    <property type="entry name" value="Znf_ZZ_sf"/>
</dbReference>
<evidence type="ECO:0000256" key="5">
    <source>
        <dbReference type="ARBA" id="ARBA00022771"/>
    </source>
</evidence>
<dbReference type="EMBL" id="JAVIJP010000034">
    <property type="protein sequence ID" value="KAL3629538.1"/>
    <property type="molecule type" value="Genomic_DNA"/>
</dbReference>
<evidence type="ECO:0000313" key="14">
    <source>
        <dbReference type="EMBL" id="KAL3629538.1"/>
    </source>
</evidence>
<dbReference type="InterPro" id="IPR000433">
    <property type="entry name" value="Znf_ZZ"/>
</dbReference>
<dbReference type="InterPro" id="IPR001965">
    <property type="entry name" value="Znf_PHD"/>
</dbReference>
<sequence length="1074" mass="121795">MAPVWTNQNAAAMNCQGYTYKDPVNQNFSQQYNSPYIHQGCSINDRGGSSLLAVCNRNSMPPLVDLERMPGGIVYPEQMSSQWCYDMRPSGGVGGPTFSGTFSNPTSGYSNRIRHREVVENNQTFSYGGALSSSSDIMDPSRYVALMPNWISEDANVNLSSGNILAKPMLSHELISQCGFRAFQSQPCPPPLRAGPFKARTNGFAMGQKNIHNKAQYSSVGPRNTPPQGFCNVQASKPVDSIRSPHNILVLYLSDKYNITDACESRQEFLARLHRAACSGLVCKCEHYRRLISHFDYCRDVPCKTCGPIREICIKELYVTTQPAPKRMKMEKNDDWSLSVIVRQSLKKPSEGLINSTVALNNEIPSNQGFNDKMTGNENGITHCEEINIRVDDKQETGRVDTGEVKSCGQSLDFDGISILPEDILMDEAENNKQISEAICDLGESDRQSGKKLEDLKVSSVSLIDFFTPEQIKEHLHSLNQCTNLSAVNGLNGDTGERIVDENKCQLCDVGGRTFTPSPMYCTYCLSRVKHGVNYYRPSDDGTNVKHCFCTKCFKARGGNISFKGLSFSKALLEKCKYTDVFPEGWVQCNKCEAWQHQICALYNSKQDLEGKLDYICPFCRLSEIEAKGHVSIPSAFRARDLPRTKLSDHIEQRLFKSLERERKQRADSLGKSPDEVIGVEDLVVRVVLAVEKELKVKQQFLDILHGEAYPTEFPYKSKVLMLFQKVEGVDVCIFAMYLQEFGSECGHPNNRSIYISYLDSVKHFRPEIKTVDGVALRTFVYHEILIGYLDYCKRRGFTTCYIWACPPIKGDDYILYCHPETQKTPNPRKLLQWYKKLLSKAKEDNVVVEYTNFYDYFFLPSGECNSKITAARLPYFDGDYWSCAIENMIRDIDQEESGSISDKNSKIKTTKRALRATGRTDLSPDNTKDILIMQKLGQKILPLKEEFFVVHLQFNCINCNEPIISGNRWSCNQCKRFHLCSRCVEPDQNSSGQATHTSIRGEKHELYQIRVKDVAADTEDEDVILENDILDNRQSFLKFCQDNHYQFDSLRRAKHSSMMILHQLKNTVCSIFQ</sequence>
<dbReference type="Pfam" id="PF08214">
    <property type="entry name" value="HAT_KAT11"/>
    <property type="match status" value="1"/>
</dbReference>
<evidence type="ECO:0000259" key="13">
    <source>
        <dbReference type="PROSITE" id="PS51727"/>
    </source>
</evidence>
<evidence type="ECO:0000256" key="3">
    <source>
        <dbReference type="ARBA" id="ARBA00022679"/>
    </source>
</evidence>
<dbReference type="Proteomes" id="UP001632038">
    <property type="component" value="Unassembled WGS sequence"/>
</dbReference>
<dbReference type="EC" id="2.3.1.48" evidence="2"/>
<evidence type="ECO:0000256" key="7">
    <source>
        <dbReference type="ARBA" id="ARBA00023015"/>
    </source>
</evidence>
<dbReference type="SMART" id="SM00249">
    <property type="entry name" value="PHD"/>
    <property type="match status" value="1"/>
</dbReference>
<comment type="subcellular location">
    <subcellularLocation>
        <location evidence="1">Nucleus</location>
    </subcellularLocation>
</comment>
<feature type="domain" description="ZZ-type" evidence="11">
    <location>
        <begin position="952"/>
        <end position="1015"/>
    </location>
</feature>
<keyword evidence="4" id="KW-0479">Metal-binding</keyword>
<dbReference type="SMART" id="SM00291">
    <property type="entry name" value="ZnF_ZZ"/>
    <property type="match status" value="1"/>
</dbReference>
<dbReference type="PANTHER" id="PTHR13808:SF53">
    <property type="entry name" value="HISTONE ACETYLTRANSFERASE HAC2"/>
    <property type="match status" value="1"/>
</dbReference>
<dbReference type="SMART" id="SM01250">
    <property type="entry name" value="KAT11"/>
    <property type="match status" value="1"/>
</dbReference>
<dbReference type="PROSITE" id="PS01359">
    <property type="entry name" value="ZF_PHD_1"/>
    <property type="match status" value="1"/>
</dbReference>
<evidence type="ECO:0000256" key="9">
    <source>
        <dbReference type="ARBA" id="ARBA00023242"/>
    </source>
</evidence>
<evidence type="ECO:0000259" key="12">
    <source>
        <dbReference type="PROSITE" id="PS50835"/>
    </source>
</evidence>
<organism evidence="14 15">
    <name type="scientific">Castilleja foliolosa</name>
    <dbReference type="NCBI Taxonomy" id="1961234"/>
    <lineage>
        <taxon>Eukaryota</taxon>
        <taxon>Viridiplantae</taxon>
        <taxon>Streptophyta</taxon>
        <taxon>Embryophyta</taxon>
        <taxon>Tracheophyta</taxon>
        <taxon>Spermatophyta</taxon>
        <taxon>Magnoliopsida</taxon>
        <taxon>eudicotyledons</taxon>
        <taxon>Gunneridae</taxon>
        <taxon>Pentapetalae</taxon>
        <taxon>asterids</taxon>
        <taxon>lamiids</taxon>
        <taxon>Lamiales</taxon>
        <taxon>Orobanchaceae</taxon>
        <taxon>Pedicularideae</taxon>
        <taxon>Castillejinae</taxon>
        <taxon>Castilleja</taxon>
    </lineage>
</organism>
<keyword evidence="6" id="KW-0862">Zinc</keyword>
<evidence type="ECO:0000256" key="1">
    <source>
        <dbReference type="ARBA" id="ARBA00004123"/>
    </source>
</evidence>
<dbReference type="InterPro" id="IPR011011">
    <property type="entry name" value="Znf_FYVE_PHD"/>
</dbReference>